<evidence type="ECO:0000259" key="1">
    <source>
        <dbReference type="Pfam" id="PF13276"/>
    </source>
</evidence>
<feature type="non-terminal residue" evidence="2">
    <location>
        <position position="68"/>
    </location>
</feature>
<reference evidence="2 3" key="1">
    <citation type="journal article" date="2007" name="Int. J. Syst. Evol. Microbiol.">
        <title>Paenibacillus ginsengarvi sp. nov., isolated from soil from ginseng cultivation.</title>
        <authorList>
            <person name="Yoon M.H."/>
            <person name="Ten L.N."/>
            <person name="Im W.T."/>
        </authorList>
    </citation>
    <scope>NUCLEOTIDE SEQUENCE [LARGE SCALE GENOMIC DNA]</scope>
    <source>
        <strain evidence="2 3">KCTC 13059</strain>
    </source>
</reference>
<dbReference type="PANTHER" id="PTHR46889:SF4">
    <property type="entry name" value="TRANSPOSASE INSO FOR INSERTION SEQUENCE ELEMENT IS911B-RELATED"/>
    <property type="match status" value="1"/>
</dbReference>
<comment type="caution">
    <text evidence="2">The sequence shown here is derived from an EMBL/GenBank/DDBJ whole genome shotgun (WGS) entry which is preliminary data.</text>
</comment>
<organism evidence="2 3">
    <name type="scientific">Paenibacillus ginsengarvi</name>
    <dbReference type="NCBI Taxonomy" id="400777"/>
    <lineage>
        <taxon>Bacteria</taxon>
        <taxon>Bacillati</taxon>
        <taxon>Bacillota</taxon>
        <taxon>Bacilli</taxon>
        <taxon>Bacillales</taxon>
        <taxon>Paenibacillaceae</taxon>
        <taxon>Paenibacillus</taxon>
    </lineage>
</organism>
<dbReference type="Proteomes" id="UP000282311">
    <property type="component" value="Unassembled WGS sequence"/>
</dbReference>
<dbReference type="InterPro" id="IPR050900">
    <property type="entry name" value="Transposase_IS3/IS150/IS904"/>
</dbReference>
<feature type="domain" description="HTH-like" evidence="1">
    <location>
        <begin position="26"/>
        <end position="68"/>
    </location>
</feature>
<dbReference type="AlphaFoldDB" id="A0A3B0BQY9"/>
<proteinExistence type="predicted"/>
<dbReference type="PANTHER" id="PTHR46889">
    <property type="entry name" value="TRANSPOSASE INSF FOR INSERTION SEQUENCE IS3B-RELATED"/>
    <property type="match status" value="1"/>
</dbReference>
<name>A0A3B0BQY9_9BACL</name>
<protein>
    <submittedName>
        <fullName evidence="2">IS3 family transposase</fullName>
    </submittedName>
</protein>
<dbReference type="EMBL" id="RBAH01000025">
    <property type="protein sequence ID" value="RKN74116.1"/>
    <property type="molecule type" value="Genomic_DNA"/>
</dbReference>
<evidence type="ECO:0000313" key="2">
    <source>
        <dbReference type="EMBL" id="RKN74116.1"/>
    </source>
</evidence>
<evidence type="ECO:0000313" key="3">
    <source>
        <dbReference type="Proteomes" id="UP000282311"/>
    </source>
</evidence>
<gene>
    <name evidence="2" type="ORF">D7M11_27055</name>
</gene>
<sequence length="68" mass="7992">MLGVSRSGFYKWVQAEPSRQELLKTQVMERISFHFQDTKGRYGSPKITHLLHQEGFRTTVRTVSSYMQ</sequence>
<dbReference type="Pfam" id="PF13276">
    <property type="entry name" value="HTH_21"/>
    <property type="match status" value="1"/>
</dbReference>
<dbReference type="InterPro" id="IPR025948">
    <property type="entry name" value="HTH-like_dom"/>
</dbReference>
<accession>A0A3B0BQY9</accession>
<keyword evidence="3" id="KW-1185">Reference proteome</keyword>